<feature type="region of interest" description="Disordered" evidence="1">
    <location>
        <begin position="36"/>
        <end position="63"/>
    </location>
</feature>
<name>A0A5B7DTS6_PORTR</name>
<keyword evidence="3" id="KW-1185">Reference proteome</keyword>
<evidence type="ECO:0000313" key="2">
    <source>
        <dbReference type="EMBL" id="MPC24838.1"/>
    </source>
</evidence>
<comment type="caution">
    <text evidence="2">The sequence shown here is derived from an EMBL/GenBank/DDBJ whole genome shotgun (WGS) entry which is preliminary data.</text>
</comment>
<organism evidence="2 3">
    <name type="scientific">Portunus trituberculatus</name>
    <name type="common">Swimming crab</name>
    <name type="synonym">Neptunus trituberculatus</name>
    <dbReference type="NCBI Taxonomy" id="210409"/>
    <lineage>
        <taxon>Eukaryota</taxon>
        <taxon>Metazoa</taxon>
        <taxon>Ecdysozoa</taxon>
        <taxon>Arthropoda</taxon>
        <taxon>Crustacea</taxon>
        <taxon>Multicrustacea</taxon>
        <taxon>Malacostraca</taxon>
        <taxon>Eumalacostraca</taxon>
        <taxon>Eucarida</taxon>
        <taxon>Decapoda</taxon>
        <taxon>Pleocyemata</taxon>
        <taxon>Brachyura</taxon>
        <taxon>Eubrachyura</taxon>
        <taxon>Portunoidea</taxon>
        <taxon>Portunidae</taxon>
        <taxon>Portuninae</taxon>
        <taxon>Portunus</taxon>
    </lineage>
</organism>
<evidence type="ECO:0000313" key="3">
    <source>
        <dbReference type="Proteomes" id="UP000324222"/>
    </source>
</evidence>
<proteinExistence type="predicted"/>
<gene>
    <name evidence="2" type="ORF">E2C01_017932</name>
</gene>
<reference evidence="2 3" key="1">
    <citation type="submission" date="2019-05" db="EMBL/GenBank/DDBJ databases">
        <title>Another draft genome of Portunus trituberculatus and its Hox gene families provides insights of decapod evolution.</title>
        <authorList>
            <person name="Jeong J.-H."/>
            <person name="Song I."/>
            <person name="Kim S."/>
            <person name="Choi T."/>
            <person name="Kim D."/>
            <person name="Ryu S."/>
            <person name="Kim W."/>
        </authorList>
    </citation>
    <scope>NUCLEOTIDE SEQUENCE [LARGE SCALE GENOMIC DNA]</scope>
    <source>
        <tissue evidence="2">Muscle</tissue>
    </source>
</reference>
<accession>A0A5B7DTS6</accession>
<dbReference type="EMBL" id="VSRR010001381">
    <property type="protein sequence ID" value="MPC24838.1"/>
    <property type="molecule type" value="Genomic_DNA"/>
</dbReference>
<dbReference type="AlphaFoldDB" id="A0A5B7DTS6"/>
<protein>
    <submittedName>
        <fullName evidence="2">Uncharacterized protein</fullName>
    </submittedName>
</protein>
<feature type="compositionally biased region" description="Basic residues" evidence="1">
    <location>
        <begin position="37"/>
        <end position="49"/>
    </location>
</feature>
<dbReference type="Proteomes" id="UP000324222">
    <property type="component" value="Unassembled WGS sequence"/>
</dbReference>
<sequence>MEVAQVVGYDKARQEWSRQGWPKMCDLTVVSNIGFEHHHHHHHHHHRNNHNQDGNDGNIKHAS</sequence>
<evidence type="ECO:0000256" key="1">
    <source>
        <dbReference type="SAM" id="MobiDB-lite"/>
    </source>
</evidence>